<organism evidence="1 2">
    <name type="scientific">Allokutzneria oryzae</name>
    <dbReference type="NCBI Taxonomy" id="1378989"/>
    <lineage>
        <taxon>Bacteria</taxon>
        <taxon>Bacillati</taxon>
        <taxon>Actinomycetota</taxon>
        <taxon>Actinomycetes</taxon>
        <taxon>Pseudonocardiales</taxon>
        <taxon>Pseudonocardiaceae</taxon>
        <taxon>Allokutzneria</taxon>
    </lineage>
</organism>
<evidence type="ECO:0000313" key="2">
    <source>
        <dbReference type="Proteomes" id="UP001589693"/>
    </source>
</evidence>
<sequence>MTALFTAALVEPLRGMYQRWQRRLETPATATLVQRAVDGRSLAGLAPP</sequence>
<proteinExistence type="predicted"/>
<protein>
    <submittedName>
        <fullName evidence="1">Uncharacterized protein</fullName>
    </submittedName>
</protein>
<accession>A0ABV5ZS02</accession>
<comment type="caution">
    <text evidence="1">The sequence shown here is derived from an EMBL/GenBank/DDBJ whole genome shotgun (WGS) entry which is preliminary data.</text>
</comment>
<name>A0ABV5ZS02_9PSEU</name>
<evidence type="ECO:0000313" key="1">
    <source>
        <dbReference type="EMBL" id="MFB9903647.1"/>
    </source>
</evidence>
<reference evidence="1 2" key="1">
    <citation type="submission" date="2024-09" db="EMBL/GenBank/DDBJ databases">
        <authorList>
            <person name="Sun Q."/>
            <person name="Mori K."/>
        </authorList>
    </citation>
    <scope>NUCLEOTIDE SEQUENCE [LARGE SCALE GENOMIC DNA]</scope>
    <source>
        <strain evidence="1 2">TBRC 7907</strain>
    </source>
</reference>
<dbReference type="RefSeq" id="WP_377850790.1">
    <property type="nucleotide sequence ID" value="NZ_JBHLZU010000005.1"/>
</dbReference>
<keyword evidence="2" id="KW-1185">Reference proteome</keyword>
<dbReference type="Proteomes" id="UP001589693">
    <property type="component" value="Unassembled WGS sequence"/>
</dbReference>
<gene>
    <name evidence="1" type="ORF">ACFFQA_06835</name>
</gene>
<dbReference type="EMBL" id="JBHLZU010000005">
    <property type="protein sequence ID" value="MFB9903647.1"/>
    <property type="molecule type" value="Genomic_DNA"/>
</dbReference>